<organism evidence="8 9">
    <name type="scientific">Plesiocystis pacifica SIR-1</name>
    <dbReference type="NCBI Taxonomy" id="391625"/>
    <lineage>
        <taxon>Bacteria</taxon>
        <taxon>Pseudomonadati</taxon>
        <taxon>Myxococcota</taxon>
        <taxon>Polyangia</taxon>
        <taxon>Nannocystales</taxon>
        <taxon>Nannocystaceae</taxon>
        <taxon>Plesiocystis</taxon>
    </lineage>
</organism>
<feature type="domain" description="Protein kinase" evidence="7">
    <location>
        <begin position="57"/>
        <end position="328"/>
    </location>
</feature>
<keyword evidence="9" id="KW-1185">Reference proteome</keyword>
<dbReference type="Pfam" id="PF13424">
    <property type="entry name" value="TPR_12"/>
    <property type="match status" value="3"/>
</dbReference>
<dbReference type="GO" id="GO:0005524">
    <property type="term" value="F:ATP binding"/>
    <property type="evidence" value="ECO:0007669"/>
    <property type="project" value="UniProtKB-KW"/>
</dbReference>
<dbReference type="PROSITE" id="PS00108">
    <property type="entry name" value="PROTEIN_KINASE_ST"/>
    <property type="match status" value="1"/>
</dbReference>
<reference evidence="8 9" key="1">
    <citation type="submission" date="2007-06" db="EMBL/GenBank/DDBJ databases">
        <authorList>
            <person name="Shimkets L."/>
            <person name="Ferriera S."/>
            <person name="Johnson J."/>
            <person name="Kravitz S."/>
            <person name="Beeson K."/>
            <person name="Sutton G."/>
            <person name="Rogers Y.-H."/>
            <person name="Friedman R."/>
            <person name="Frazier M."/>
            <person name="Venter J.C."/>
        </authorList>
    </citation>
    <scope>NUCLEOTIDE SEQUENCE [LARGE SCALE GENOMIC DNA]</scope>
    <source>
        <strain evidence="8 9">SIR-1</strain>
    </source>
</reference>
<dbReference type="STRING" id="391625.PPSIR1_02596"/>
<dbReference type="PROSITE" id="PS50005">
    <property type="entry name" value="TPR"/>
    <property type="match status" value="2"/>
</dbReference>
<dbReference type="Gene3D" id="1.25.40.10">
    <property type="entry name" value="Tetratricopeptide repeat domain"/>
    <property type="match status" value="2"/>
</dbReference>
<dbReference type="Gene3D" id="1.10.510.10">
    <property type="entry name" value="Transferase(Phosphotransferase) domain 1"/>
    <property type="match status" value="1"/>
</dbReference>
<dbReference type="Pfam" id="PF00069">
    <property type="entry name" value="Pkinase"/>
    <property type="match status" value="1"/>
</dbReference>
<evidence type="ECO:0000256" key="1">
    <source>
        <dbReference type="ARBA" id="ARBA00022679"/>
    </source>
</evidence>
<dbReference type="RefSeq" id="WP_006971532.1">
    <property type="nucleotide sequence ID" value="NZ_ABCS01000020.1"/>
</dbReference>
<name>A6G483_9BACT</name>
<keyword evidence="1" id="KW-0808">Transferase</keyword>
<feature type="repeat" description="TPR" evidence="5">
    <location>
        <begin position="672"/>
        <end position="705"/>
    </location>
</feature>
<dbReference type="Gene3D" id="3.30.200.20">
    <property type="entry name" value="Phosphorylase Kinase, domain 1"/>
    <property type="match status" value="1"/>
</dbReference>
<keyword evidence="3 8" id="KW-0418">Kinase</keyword>
<dbReference type="Proteomes" id="UP000005801">
    <property type="component" value="Unassembled WGS sequence"/>
</dbReference>
<dbReference type="OrthoDB" id="9801841at2"/>
<dbReference type="PANTHER" id="PTHR43289">
    <property type="entry name" value="MITOGEN-ACTIVATED PROTEIN KINASE KINASE KINASE 20-RELATED"/>
    <property type="match status" value="1"/>
</dbReference>
<feature type="compositionally biased region" description="Low complexity" evidence="6">
    <location>
        <begin position="925"/>
        <end position="941"/>
    </location>
</feature>
<accession>A6G483</accession>
<evidence type="ECO:0000256" key="2">
    <source>
        <dbReference type="ARBA" id="ARBA00022741"/>
    </source>
</evidence>
<dbReference type="PANTHER" id="PTHR43289:SF34">
    <property type="entry name" value="SERINE_THREONINE-PROTEIN KINASE YBDM-RELATED"/>
    <property type="match status" value="1"/>
</dbReference>
<evidence type="ECO:0000256" key="6">
    <source>
        <dbReference type="SAM" id="MobiDB-lite"/>
    </source>
</evidence>
<evidence type="ECO:0000259" key="7">
    <source>
        <dbReference type="PROSITE" id="PS50011"/>
    </source>
</evidence>
<feature type="repeat" description="TPR" evidence="5">
    <location>
        <begin position="630"/>
        <end position="663"/>
    </location>
</feature>
<protein>
    <submittedName>
        <fullName evidence="8">Serine/threonine kinase family protein</fullName>
    </submittedName>
</protein>
<dbReference type="GO" id="GO:0004674">
    <property type="term" value="F:protein serine/threonine kinase activity"/>
    <property type="evidence" value="ECO:0007669"/>
    <property type="project" value="TreeGrafter"/>
</dbReference>
<dbReference type="CDD" id="cd14014">
    <property type="entry name" value="STKc_PknB_like"/>
    <property type="match status" value="1"/>
</dbReference>
<comment type="caution">
    <text evidence="8">The sequence shown here is derived from an EMBL/GenBank/DDBJ whole genome shotgun (WGS) entry which is preliminary data.</text>
</comment>
<keyword evidence="2" id="KW-0547">Nucleotide-binding</keyword>
<dbReference type="SUPFAM" id="SSF48452">
    <property type="entry name" value="TPR-like"/>
    <property type="match status" value="2"/>
</dbReference>
<evidence type="ECO:0000256" key="5">
    <source>
        <dbReference type="PROSITE-ProRule" id="PRU00339"/>
    </source>
</evidence>
<dbReference type="InterPro" id="IPR011009">
    <property type="entry name" value="Kinase-like_dom_sf"/>
</dbReference>
<evidence type="ECO:0000313" key="8">
    <source>
        <dbReference type="EMBL" id="EDM79406.1"/>
    </source>
</evidence>
<gene>
    <name evidence="8" type="ORF">PPSIR1_02596</name>
</gene>
<dbReference type="eggNOG" id="COG0515">
    <property type="taxonomic scope" value="Bacteria"/>
</dbReference>
<dbReference type="InterPro" id="IPR000719">
    <property type="entry name" value="Prot_kinase_dom"/>
</dbReference>
<dbReference type="PROSITE" id="PS50011">
    <property type="entry name" value="PROTEIN_KINASE_DOM"/>
    <property type="match status" value="1"/>
</dbReference>
<evidence type="ECO:0000313" key="9">
    <source>
        <dbReference type="Proteomes" id="UP000005801"/>
    </source>
</evidence>
<dbReference type="InterPro" id="IPR008271">
    <property type="entry name" value="Ser/Thr_kinase_AS"/>
</dbReference>
<proteinExistence type="predicted"/>
<keyword evidence="4" id="KW-0067">ATP-binding</keyword>
<evidence type="ECO:0000256" key="4">
    <source>
        <dbReference type="ARBA" id="ARBA00022840"/>
    </source>
</evidence>
<feature type="region of interest" description="Disordered" evidence="6">
    <location>
        <begin position="210"/>
        <end position="229"/>
    </location>
</feature>
<dbReference type="InterPro" id="IPR019734">
    <property type="entry name" value="TPR_rpt"/>
</dbReference>
<dbReference type="SMART" id="SM00028">
    <property type="entry name" value="TPR"/>
    <property type="match status" value="8"/>
</dbReference>
<dbReference type="AlphaFoldDB" id="A6G483"/>
<sequence>MDPGATSPPSSERSPDAFDRHLRTLALGPSSEEDEALARLEARLFGQQAPSILRGRYVLLERRGSGSGGVVYRAYDPRLDRQVALKLLRHRDRPSPRAAHRLEREAQALAKLKHPNVVTVYDVGVHGGRLFVAMEFVEGQTMREWLGRAGPKPRSWRAILSVFQAAARALAAVHDAGLVHRDFKPENVMIDTDGVARVMDFGLVAGPEHLFGGSTSDERQTPEDSNPQITRTNALVGTPAYMAPEQLEGGRASPASDQFSFCVALHEALFGARPYPKLSDELPEQPMALPPARARRVPAWLRAVVAQGLAPDPRARHRDMQALSHALEAGESRRRRRRVVALLAAGLALVAAPLLVEGERERQHLLQCEAAGDPIAEVWSPRARAELLDTLLATKLSYADEVGAQLERRLDDHTRRWRADAALVCDRAVREPSWDAAQVDKANWCLERRRIELEALLIELGRGGKQSVDRALELSSTLSPSASCVDPMTLAAQPSAPALGARGQVLRLHRDLSQARFLNLTGEHDEAGALARAVRGLAETQGWGTLAAAARLREGQSFMDAGRHEEALAPLRAAYYAAAKRGGWTLATEAALELGAAQMETADYDGFRDWMRHAGVAAKHAGDPEGSWEARIALSWGVLALTEGEFDLAERHFRRTLELYEANLDPHHPDLAVVLNNLGGVYFLREDYGHAAEFIGRSLEIRERALGPGHPGLGYMLTNLGTLEAKRGNDARARELLTRSVEVRTRGFGPEHPDTATSHHALGDFLVARGEPELGLEHLRRASEIVDGHPGVDRRTLAIFLAGEAKGHAAGGDLAKACARLERALRIFEDERADGHESELKYPEYEALLGRYRLREGETEAALGLLQSALRSQREVLDARSPALAQTLVDLGDVHLARTNWSAAERAYAEAEAIYLGTPGAPQEGLARARAGLSRARGGPR</sequence>
<dbReference type="InterPro" id="IPR011990">
    <property type="entry name" value="TPR-like_helical_dom_sf"/>
</dbReference>
<dbReference type="EMBL" id="ABCS01000020">
    <property type="protein sequence ID" value="EDM79406.1"/>
    <property type="molecule type" value="Genomic_DNA"/>
</dbReference>
<keyword evidence="5" id="KW-0802">TPR repeat</keyword>
<feature type="region of interest" description="Disordered" evidence="6">
    <location>
        <begin position="921"/>
        <end position="941"/>
    </location>
</feature>
<dbReference type="SUPFAM" id="SSF56112">
    <property type="entry name" value="Protein kinase-like (PK-like)"/>
    <property type="match status" value="1"/>
</dbReference>
<evidence type="ECO:0000256" key="3">
    <source>
        <dbReference type="ARBA" id="ARBA00022777"/>
    </source>
</evidence>